<dbReference type="PRINTS" id="PR01210">
    <property type="entry name" value="GGTRANSPTASE"/>
</dbReference>
<keyword evidence="1" id="KW-0378">Hydrolase</keyword>
<dbReference type="Proteomes" id="UP000292209">
    <property type="component" value="Unassembled WGS sequence"/>
</dbReference>
<name>A0A4Q7PD31_9BACT</name>
<keyword evidence="2" id="KW-1185">Reference proteome</keyword>
<reference evidence="1 2" key="1">
    <citation type="submission" date="2019-02" db="EMBL/GenBank/DDBJ databases">
        <title>Genomic Encyclopedia of Archaeal and Bacterial Type Strains, Phase II (KMG-II): from individual species to whole genera.</title>
        <authorList>
            <person name="Goeker M."/>
        </authorList>
    </citation>
    <scope>NUCLEOTIDE SEQUENCE [LARGE SCALE GENOMIC DNA]</scope>
    <source>
        <strain evidence="1 2">DSM 21411</strain>
    </source>
</reference>
<dbReference type="Gene3D" id="3.60.20.40">
    <property type="match status" value="1"/>
</dbReference>
<accession>A0A4Q7PD31</accession>
<sequence length="607" mass="67303">MFLGLMLNESFGQNTQKPPLHGKHWMAITGKPLGATAGAMIFAQGGNAVDASCAMLAAVCTMWDVLSWGGETQALIYNPNTKQVIAINAMGISPTGATVDFFKEKNMQYPPEFGPLAATTPGTPGGLMTMLAEFGTMSLEQVLAPAMEMAKGYPIEAQTANMIESRKDLIKEWPYSKKVFLPHLGQEREAPHAGEIFVQEDLYQTLKKLVDTEKEALAQGKTRKEAIYAAYDRFYKGDIAEEIVRGTREQGGLFTLEDLAKWKVKIEEPLSTNYKGIEVYKLQEWTQGPVLLQTLNILENFDLKSMGYNSANYINTVYQAMNLAFADRDFYYGDPDFNPKSPMKGLLSKAYAKQRAKLIGEKNDPEIGPGDPYPFQNGKNPYLHLLVKRKNALAYYQPELPIQGPEDPFLKQFQSGTTSIQAADKDGWVVSVTPSGGWIPAVIAGNTGIGLSQRMQSFVLDETLNPFNVLEPGKRPRVTLTPSMALKDGKPFLSFAVQGGDTQDQDLLQLFLNIVEFGMTVQEATEAANIHSYQMQSSFGAHESKPGSITLNTSVPSWVRKDLEKRGYKMNFLERTSGPLNAIWFDWKHNSFWGGSSNHGEDYGIAW</sequence>
<dbReference type="PANTHER" id="PTHR43881:SF1">
    <property type="entry name" value="GAMMA-GLUTAMYLTRANSPEPTIDASE (AFU_ORTHOLOGUE AFUA_4G13580)"/>
    <property type="match status" value="1"/>
</dbReference>
<dbReference type="Gene3D" id="1.10.246.130">
    <property type="match status" value="1"/>
</dbReference>
<gene>
    <name evidence="1" type="ORF">BC751_3254</name>
</gene>
<dbReference type="InterPro" id="IPR052896">
    <property type="entry name" value="GGT-like_enzyme"/>
</dbReference>
<dbReference type="PANTHER" id="PTHR43881">
    <property type="entry name" value="GAMMA-GLUTAMYLTRANSPEPTIDASE (AFU_ORTHOLOGUE AFUA_4G13580)"/>
    <property type="match status" value="1"/>
</dbReference>
<dbReference type="InterPro" id="IPR043137">
    <property type="entry name" value="GGT_ssub_C"/>
</dbReference>
<dbReference type="AlphaFoldDB" id="A0A4Q7PD31"/>
<dbReference type="GO" id="GO:0016787">
    <property type="term" value="F:hydrolase activity"/>
    <property type="evidence" value="ECO:0007669"/>
    <property type="project" value="UniProtKB-KW"/>
</dbReference>
<proteinExistence type="predicted"/>
<dbReference type="InterPro" id="IPR043138">
    <property type="entry name" value="GGT_lsub"/>
</dbReference>
<dbReference type="Pfam" id="PF01019">
    <property type="entry name" value="G_glu_transpept"/>
    <property type="match status" value="1"/>
</dbReference>
<dbReference type="EMBL" id="SGXG01000001">
    <property type="protein sequence ID" value="RZS97638.1"/>
    <property type="molecule type" value="Genomic_DNA"/>
</dbReference>
<dbReference type="SUPFAM" id="SSF56235">
    <property type="entry name" value="N-terminal nucleophile aminohydrolases (Ntn hydrolases)"/>
    <property type="match status" value="1"/>
</dbReference>
<protein>
    <submittedName>
        <fullName evidence="1">Gamma-glutamyltranspeptidase/glutathione hydrolase</fullName>
    </submittedName>
</protein>
<comment type="caution">
    <text evidence="1">The sequence shown here is derived from an EMBL/GenBank/DDBJ whole genome shotgun (WGS) entry which is preliminary data.</text>
</comment>
<evidence type="ECO:0000313" key="2">
    <source>
        <dbReference type="Proteomes" id="UP000292209"/>
    </source>
</evidence>
<organism evidence="1 2">
    <name type="scientific">Cecembia calidifontis</name>
    <dbReference type="NCBI Taxonomy" id="1187080"/>
    <lineage>
        <taxon>Bacteria</taxon>
        <taxon>Pseudomonadati</taxon>
        <taxon>Bacteroidota</taxon>
        <taxon>Cytophagia</taxon>
        <taxon>Cytophagales</taxon>
        <taxon>Cyclobacteriaceae</taxon>
        <taxon>Cecembia</taxon>
    </lineage>
</organism>
<dbReference type="InterPro" id="IPR029055">
    <property type="entry name" value="Ntn_hydrolases_N"/>
</dbReference>
<evidence type="ECO:0000313" key="1">
    <source>
        <dbReference type="EMBL" id="RZS97638.1"/>
    </source>
</evidence>